<keyword evidence="2" id="KW-0472">Membrane</keyword>
<evidence type="ECO:0000256" key="1">
    <source>
        <dbReference type="SAM" id="MobiDB-lite"/>
    </source>
</evidence>
<feature type="transmembrane region" description="Helical" evidence="2">
    <location>
        <begin position="36"/>
        <end position="54"/>
    </location>
</feature>
<feature type="compositionally biased region" description="Basic and acidic residues" evidence="1">
    <location>
        <begin position="56"/>
        <end position="81"/>
    </location>
</feature>
<feature type="transmembrane region" description="Helical" evidence="2">
    <location>
        <begin position="12"/>
        <end position="30"/>
    </location>
</feature>
<sequence>MRIRRFATENLGYALLGGPVLGIATFLVGAALFGTVPGIGCAVVVYGLGWALAVRQSERETEKPTPDSDDERTRREKELEMQKGSFGGDGGG</sequence>
<organism evidence="3 4">
    <name type="scientific">Halorussus aquaticus</name>
    <dbReference type="NCBI Taxonomy" id="2953748"/>
    <lineage>
        <taxon>Archaea</taxon>
        <taxon>Methanobacteriati</taxon>
        <taxon>Methanobacteriota</taxon>
        <taxon>Stenosarchaea group</taxon>
        <taxon>Halobacteria</taxon>
        <taxon>Halobacteriales</taxon>
        <taxon>Haladaptataceae</taxon>
        <taxon>Halorussus</taxon>
    </lineage>
</organism>
<dbReference type="Proteomes" id="UP001595945">
    <property type="component" value="Unassembled WGS sequence"/>
</dbReference>
<comment type="caution">
    <text evidence="3">The sequence shown here is derived from an EMBL/GenBank/DDBJ whole genome shotgun (WGS) entry which is preliminary data.</text>
</comment>
<reference evidence="3 4" key="1">
    <citation type="journal article" date="2019" name="Int. J. Syst. Evol. Microbiol.">
        <title>The Global Catalogue of Microorganisms (GCM) 10K type strain sequencing project: providing services to taxonomists for standard genome sequencing and annotation.</title>
        <authorList>
            <consortium name="The Broad Institute Genomics Platform"/>
            <consortium name="The Broad Institute Genome Sequencing Center for Infectious Disease"/>
            <person name="Wu L."/>
            <person name="Ma J."/>
        </authorList>
    </citation>
    <scope>NUCLEOTIDE SEQUENCE [LARGE SCALE GENOMIC DNA]</scope>
    <source>
        <strain evidence="3 4">XZYJ18</strain>
    </source>
</reference>
<name>A0ABD5Q2D8_9EURY</name>
<dbReference type="GeneID" id="73044492"/>
<keyword evidence="2" id="KW-1133">Transmembrane helix</keyword>
<accession>A0ABD5Q2D8</accession>
<evidence type="ECO:0000313" key="3">
    <source>
        <dbReference type="EMBL" id="MFC4824808.1"/>
    </source>
</evidence>
<evidence type="ECO:0000313" key="4">
    <source>
        <dbReference type="Proteomes" id="UP001595945"/>
    </source>
</evidence>
<dbReference type="EMBL" id="JBHSHT010000001">
    <property type="protein sequence ID" value="MFC4824808.1"/>
    <property type="molecule type" value="Genomic_DNA"/>
</dbReference>
<feature type="region of interest" description="Disordered" evidence="1">
    <location>
        <begin position="56"/>
        <end position="92"/>
    </location>
</feature>
<dbReference type="AlphaFoldDB" id="A0ABD5Q2D8"/>
<gene>
    <name evidence="3" type="ORF">ACFO9K_11115</name>
</gene>
<keyword evidence="2" id="KW-0812">Transmembrane</keyword>
<protein>
    <submittedName>
        <fullName evidence="3">Uncharacterized protein</fullName>
    </submittedName>
</protein>
<dbReference type="RefSeq" id="WP_254269475.1">
    <property type="nucleotide sequence ID" value="NZ_CP100400.1"/>
</dbReference>
<proteinExistence type="predicted"/>
<evidence type="ECO:0000256" key="2">
    <source>
        <dbReference type="SAM" id="Phobius"/>
    </source>
</evidence>
<keyword evidence="4" id="KW-1185">Reference proteome</keyword>